<dbReference type="InterPro" id="IPR003593">
    <property type="entry name" value="AAA+_ATPase"/>
</dbReference>
<reference evidence="3 4" key="1">
    <citation type="submission" date="2016-10" db="EMBL/GenBank/DDBJ databases">
        <title>Comparative genomics of Bacillus thuringiensis reveals a path to pathogens against multiple invertebrate hosts.</title>
        <authorList>
            <person name="Zheng J."/>
            <person name="Gao Q."/>
            <person name="Liu H."/>
            <person name="Peng D."/>
            <person name="Ruan L."/>
            <person name="Sun M."/>
        </authorList>
    </citation>
    <scope>NUCLEOTIDE SEQUENCE [LARGE SCALE GENOMIC DNA]</scope>
    <source>
        <strain evidence="3">T30001</strain>
    </source>
</reference>
<dbReference type="InterPro" id="IPR027417">
    <property type="entry name" value="P-loop_NTPase"/>
</dbReference>
<dbReference type="AlphaFoldDB" id="A0A9X6MSM5"/>
<comment type="caution">
    <text evidence="3">The sequence shown here is derived from an EMBL/GenBank/DDBJ whole genome shotgun (WGS) entry which is preliminary data.</text>
</comment>
<dbReference type="PANTHER" id="PTHR30050:SF4">
    <property type="entry name" value="ATP-BINDING PROTEIN RV3427C IN INSERTION SEQUENCE-RELATED"/>
    <property type="match status" value="1"/>
</dbReference>
<dbReference type="Proteomes" id="UP000195160">
    <property type="component" value="Unassembled WGS sequence"/>
</dbReference>
<dbReference type="SMART" id="SM00382">
    <property type="entry name" value="AAA"/>
    <property type="match status" value="1"/>
</dbReference>
<evidence type="ECO:0000313" key="4">
    <source>
        <dbReference type="Proteomes" id="UP000195160"/>
    </source>
</evidence>
<dbReference type="GO" id="GO:0005524">
    <property type="term" value="F:ATP binding"/>
    <property type="evidence" value="ECO:0007669"/>
    <property type="project" value="InterPro"/>
</dbReference>
<dbReference type="SUPFAM" id="SSF52540">
    <property type="entry name" value="P-loop containing nucleoside triphosphate hydrolases"/>
    <property type="match status" value="1"/>
</dbReference>
<dbReference type="InterPro" id="IPR002611">
    <property type="entry name" value="IstB_ATP-bd"/>
</dbReference>
<dbReference type="Gene3D" id="3.40.50.300">
    <property type="entry name" value="P-loop containing nucleotide triphosphate hydrolases"/>
    <property type="match status" value="1"/>
</dbReference>
<protein>
    <recommendedName>
        <fullName evidence="2">AAA+ ATPase domain-containing protein</fullName>
    </recommendedName>
</protein>
<feature type="region of interest" description="Disordered" evidence="1">
    <location>
        <begin position="1"/>
        <end position="22"/>
    </location>
</feature>
<feature type="domain" description="AAA+ ATPase" evidence="2">
    <location>
        <begin position="140"/>
        <end position="282"/>
    </location>
</feature>
<accession>A0A9X6MSM5</accession>
<dbReference type="CDD" id="cd00009">
    <property type="entry name" value="AAA"/>
    <property type="match status" value="1"/>
</dbReference>
<name>A0A9X6MSM5_BACTV</name>
<dbReference type="GO" id="GO:0006260">
    <property type="term" value="P:DNA replication"/>
    <property type="evidence" value="ECO:0007669"/>
    <property type="project" value="TreeGrafter"/>
</dbReference>
<dbReference type="EMBL" id="MOOV01000240">
    <property type="protein sequence ID" value="OUB89324.1"/>
    <property type="molecule type" value="Genomic_DNA"/>
</dbReference>
<gene>
    <name evidence="3" type="ORF">BK784_26890</name>
</gene>
<dbReference type="Pfam" id="PF01695">
    <property type="entry name" value="IstB_IS21"/>
    <property type="match status" value="1"/>
</dbReference>
<evidence type="ECO:0000256" key="1">
    <source>
        <dbReference type="SAM" id="MobiDB-lite"/>
    </source>
</evidence>
<evidence type="ECO:0000259" key="2">
    <source>
        <dbReference type="SMART" id="SM00382"/>
    </source>
</evidence>
<organism evidence="3 4">
    <name type="scientific">Bacillus thuringiensis subsp. medellin</name>
    <dbReference type="NCBI Taxonomy" id="79672"/>
    <lineage>
        <taxon>Bacteria</taxon>
        <taxon>Bacillati</taxon>
        <taxon>Bacillota</taxon>
        <taxon>Bacilli</taxon>
        <taxon>Bacillales</taxon>
        <taxon>Bacillaceae</taxon>
        <taxon>Bacillus</taxon>
        <taxon>Bacillus cereus group</taxon>
    </lineage>
</organism>
<evidence type="ECO:0000313" key="3">
    <source>
        <dbReference type="EMBL" id="OUB89324.1"/>
    </source>
</evidence>
<sequence>MGELKQVKHSSKNMISQNARRKAADQFKLSPNRCENTFLVGKNDFKDICNKRMLIDKGTGKEFCPQCQTVEKEDQQLAKETQELQEKAKIIKLFKDFEDGSLINQKLKKATFQNYVPPSKQLTEAKEACEQYVRTFNKKVGKNIMLVGDYGTGKSHLAVAMTKELMRRGVSACFITEEKLFTKLKATYNRKSEMTEDELLTMLSKMDCLVIDDLGAEKEPDDEEELKKHKWAQKKLFEIIDSRIGRHTIYTTNHAVTALYGIYNERIFSRIFDDETEVIEMNGNNYRLRRFEKEQEIEF</sequence>
<dbReference type="PANTHER" id="PTHR30050">
    <property type="entry name" value="CHROMOSOMAL REPLICATION INITIATOR PROTEIN DNAA"/>
    <property type="match status" value="1"/>
</dbReference>
<proteinExistence type="predicted"/>